<reference evidence="1 2" key="2">
    <citation type="journal article" date="2016" name="Genome Announc.">
        <title>Permanent Draft Genome Sequences for Two Variants of Frankia sp. Strain CpI1, the First Frankia Strain Isolated from Root Nodules of Comptonia peregrina.</title>
        <authorList>
            <person name="Oshone R."/>
            <person name="Hurst S.G.IV."/>
            <person name="Abebe-Akele F."/>
            <person name="Simpson S."/>
            <person name="Morris K."/>
            <person name="Thomas W.K."/>
            <person name="Tisa L.S."/>
        </authorList>
    </citation>
    <scope>NUCLEOTIDE SEQUENCE [LARGE SCALE GENOMIC DNA]</scope>
    <source>
        <strain evidence="2">CpI1-S</strain>
    </source>
</reference>
<organism evidence="1 2">
    <name type="scientific">Frankia torreyi</name>
    <dbReference type="NCBI Taxonomy" id="1856"/>
    <lineage>
        <taxon>Bacteria</taxon>
        <taxon>Bacillati</taxon>
        <taxon>Actinomycetota</taxon>
        <taxon>Actinomycetes</taxon>
        <taxon>Frankiales</taxon>
        <taxon>Frankiaceae</taxon>
        <taxon>Frankia</taxon>
    </lineage>
</organism>
<dbReference type="EMBL" id="JYFN01000074">
    <property type="protein sequence ID" value="KJE20030.1"/>
    <property type="molecule type" value="Genomic_DNA"/>
</dbReference>
<dbReference type="Proteomes" id="UP000032545">
    <property type="component" value="Unassembled WGS sequence"/>
</dbReference>
<dbReference type="PATRIC" id="fig|1502723.3.peg.6312"/>
<dbReference type="OrthoDB" id="3669582at2"/>
<evidence type="ECO:0000313" key="2">
    <source>
        <dbReference type="Proteomes" id="UP000032545"/>
    </source>
</evidence>
<name>A0A0D8B7E3_9ACTN</name>
<evidence type="ECO:0000313" key="1">
    <source>
        <dbReference type="EMBL" id="KJE20030.1"/>
    </source>
</evidence>
<evidence type="ECO:0008006" key="3">
    <source>
        <dbReference type="Google" id="ProtNLM"/>
    </source>
</evidence>
<proteinExistence type="predicted"/>
<protein>
    <recommendedName>
        <fullName evidence="3">CRISPR-associated protein Cst1</fullName>
    </recommendedName>
</protein>
<gene>
    <name evidence="1" type="ORF">FF36_05694</name>
</gene>
<accession>A0A0D8B7E3</accession>
<reference evidence="2" key="1">
    <citation type="submission" date="2015-02" db="EMBL/GenBank/DDBJ databases">
        <title>Draft Genome of Frankia sp. CpI1-S.</title>
        <authorList>
            <person name="Oshone R.T."/>
            <person name="Ngom M."/>
            <person name="Ghodhbane-Gtari F."/>
            <person name="Gtari M."/>
            <person name="Morris K."/>
            <person name="Thomas K."/>
            <person name="Sen A."/>
            <person name="Tisa L.S."/>
        </authorList>
    </citation>
    <scope>NUCLEOTIDE SEQUENCE [LARGE SCALE GENOMIC DNA]</scope>
    <source>
        <strain evidence="2">CpI1-S</strain>
    </source>
</reference>
<comment type="caution">
    <text evidence="1">The sequence shown here is derived from an EMBL/GenBank/DDBJ whole genome shotgun (WGS) entry which is preliminary data.</text>
</comment>
<dbReference type="RefSeq" id="WP_044888136.1">
    <property type="nucleotide sequence ID" value="NZ_JYFN01000074.1"/>
</dbReference>
<keyword evidence="2" id="KW-1185">Reference proteome</keyword>
<dbReference type="AlphaFoldDB" id="A0A0D8B7E3"/>
<sequence length="491" mass="54127">MTGNAEVDGLIVTQRQVVLTAHPLQRIGAFALSALAAKLTGRGGNVRDPGDVPATDFDAAVERMIEDAVAAAEAGRLRADSFWLKASGSFFPNSKMNHRSTLPMRSRAENTARVRGWRTMPDPATWPQVPCALCGRAAVAFYGKVDVPLIDAAGYCNTTPRGHEGLALCWPCVCCFHALPYGSRLTGGPSAGVHSWDDEFLSTTTRSQVRRSAGEISGFGVARSAGRYEHERTALLALRRYDRRLLAGVEVLVFSNYNLSARLDIYRVDEALAEWLRSTLRDPQRRRGWRALLAAYQAPPVSGSRRLARDAFQRPWRILITAAARLTDVPGPRAVLRFDADLAALTYSYLREVMDVNQADIDQVEALAAEIAQEIIADESAGPLMTFRVASRRVVALQKWLENKAVRRALRIGADERSAPLISTAQFRLLFDPDGQGWLYRRLLLIAVLNALHKEGWRPADAADAAADLPDPDQEVELAREDDEMVEGIEQ</sequence>